<feature type="domain" description="Reverse transcriptase" evidence="2">
    <location>
        <begin position="493"/>
        <end position="692"/>
    </location>
</feature>
<gene>
    <name evidence="3" type="ORF">CYMTET_11609</name>
</gene>
<dbReference type="PANTHER" id="PTHR33050:SF7">
    <property type="entry name" value="RIBONUCLEASE H"/>
    <property type="match status" value="1"/>
</dbReference>
<dbReference type="AlphaFoldDB" id="A0AAE0LDA9"/>
<evidence type="ECO:0000259" key="2">
    <source>
        <dbReference type="PROSITE" id="PS50878"/>
    </source>
</evidence>
<dbReference type="InterPro" id="IPR043502">
    <property type="entry name" value="DNA/RNA_pol_sf"/>
</dbReference>
<dbReference type="Gene3D" id="3.10.10.10">
    <property type="entry name" value="HIV Type 1 Reverse Transcriptase, subunit A, domain 1"/>
    <property type="match status" value="1"/>
</dbReference>
<feature type="region of interest" description="Disordered" evidence="1">
    <location>
        <begin position="127"/>
        <end position="188"/>
    </location>
</feature>
<sequence>MAAANEATNVGSEKCDTAYTDLRAVTRMLAMTNNVDKKCDAVAPALDRCIRFFEEAELESAVEVLNFGLASGGFTPAVRDGQGKVTEKAILKPPARDRPAFVAALGEAAEQCVEVLVTRLKFKLPEVPQQSASENRTSDKRAREDESENEEEEEADGTVFEEGEEVATAERTKKGKRGAGISPDDRARDEELKRRMDAFLMQKVAGYAPATGKGESSFLALREAPCAKLRKQIVADPVSGEMRSVSVPRLTKAQFLAQNMQMVEKIEPESEREHFLNYVSWIVSLDNRYAWADLYDFDTQVRDDMIAGRIASWDPIQLGFRFQYSFLETLGEASRRLLDDKGSRGKGTRDTRDKGGKVEEEEREEVREPVSPVLREPAGGKEEAARKKARKPERTWTAKFLALFTAVGVSLASYGVPEADHRQYLQDVEAVGAVVSPLTLRADRWAQAAWGLPGAEAVVRGIATGFSWQQAEPEEFFRVENYVPPEHEEKVEMKLQEEEAAGRMVRTDVESVPGVSALGIVLRVVDGKVKERIVHDLSRPVGLSVNDNCEIDKRRFQSVEEAFGLLQPYSFMAKIDLKSAYRFVGIAAPLWRFLASEFGGVLRIDTRFPFGVKAAPGLFHDITQLVKLMMQQRGFPGIVVYLDDFILVADSEEDCQRGFEMLLELVEYLGFEVAPEKVESPRQDLVFLGIRLQSNYSGLGIVTMSVEESRVQKVALACREMAVLETVRVKEVQRLVGQLMFCARVVYRAKMFLRSGYDFIGRAGKMRRFYDTVPRDLSRDLMWLAKILEEYNGQAVVLNRRPVVRDFFAVDAAGEEAVDGGMGGFFGGRWFAVKWEEVRQWKVQPFSPFRDVASSHINYLELFVIFWALRKWGHLLRGCKVVIWSDNEAARLMTRNLWGKATFIPLLKEILLLTIRHDVRLVMRRISTKANDLADALSRSQMGRFQDLLRGWSRREAPRDLDDWMVKDWLWDKIRPLGPFAVDACCDEVGGNSRCFLWWSKEDSCLMKQWRGLNVYCNPPFSLLWEILTHFLREKRAAPNTTSAVFVLPF</sequence>
<dbReference type="EMBL" id="LGRX02004357">
    <property type="protein sequence ID" value="KAK3280564.1"/>
    <property type="molecule type" value="Genomic_DNA"/>
</dbReference>
<feature type="region of interest" description="Disordered" evidence="1">
    <location>
        <begin position="338"/>
        <end position="390"/>
    </location>
</feature>
<dbReference type="Gene3D" id="3.30.70.270">
    <property type="match status" value="1"/>
</dbReference>
<keyword evidence="4" id="KW-1185">Reference proteome</keyword>
<dbReference type="InterPro" id="IPR052055">
    <property type="entry name" value="Hepadnavirus_pol/RT"/>
</dbReference>
<dbReference type="PROSITE" id="PS50878">
    <property type="entry name" value="RT_POL"/>
    <property type="match status" value="1"/>
</dbReference>
<dbReference type="InterPro" id="IPR000477">
    <property type="entry name" value="RT_dom"/>
</dbReference>
<feature type="compositionally biased region" description="Acidic residues" evidence="1">
    <location>
        <begin position="145"/>
        <end position="167"/>
    </location>
</feature>
<dbReference type="InterPro" id="IPR043128">
    <property type="entry name" value="Rev_trsase/Diguanyl_cyclase"/>
</dbReference>
<reference evidence="3 4" key="1">
    <citation type="journal article" date="2015" name="Genome Biol. Evol.">
        <title>Comparative Genomics of a Bacterivorous Green Alga Reveals Evolutionary Causalities and Consequences of Phago-Mixotrophic Mode of Nutrition.</title>
        <authorList>
            <person name="Burns J.A."/>
            <person name="Paasch A."/>
            <person name="Narechania A."/>
            <person name="Kim E."/>
        </authorList>
    </citation>
    <scope>NUCLEOTIDE SEQUENCE [LARGE SCALE GENOMIC DNA]</scope>
    <source>
        <strain evidence="3 4">PLY_AMNH</strain>
    </source>
</reference>
<evidence type="ECO:0000313" key="3">
    <source>
        <dbReference type="EMBL" id="KAK3280564.1"/>
    </source>
</evidence>
<evidence type="ECO:0000256" key="1">
    <source>
        <dbReference type="SAM" id="MobiDB-lite"/>
    </source>
</evidence>
<dbReference type="CDD" id="cd09275">
    <property type="entry name" value="RNase_HI_RT_DIRS1"/>
    <property type="match status" value="1"/>
</dbReference>
<protein>
    <recommendedName>
        <fullName evidence="2">Reverse transcriptase domain-containing protein</fullName>
    </recommendedName>
</protein>
<dbReference type="SUPFAM" id="SSF56672">
    <property type="entry name" value="DNA/RNA polymerases"/>
    <property type="match status" value="1"/>
</dbReference>
<feature type="compositionally biased region" description="Basic and acidic residues" evidence="1">
    <location>
        <begin position="338"/>
        <end position="368"/>
    </location>
</feature>
<name>A0AAE0LDA9_9CHLO</name>
<dbReference type="PANTHER" id="PTHR33050">
    <property type="entry name" value="REVERSE TRANSCRIPTASE DOMAIN-CONTAINING PROTEIN"/>
    <property type="match status" value="1"/>
</dbReference>
<dbReference type="Proteomes" id="UP001190700">
    <property type="component" value="Unassembled WGS sequence"/>
</dbReference>
<dbReference type="Pfam" id="PF00078">
    <property type="entry name" value="RVT_1"/>
    <property type="match status" value="1"/>
</dbReference>
<proteinExistence type="predicted"/>
<organism evidence="3 4">
    <name type="scientific">Cymbomonas tetramitiformis</name>
    <dbReference type="NCBI Taxonomy" id="36881"/>
    <lineage>
        <taxon>Eukaryota</taxon>
        <taxon>Viridiplantae</taxon>
        <taxon>Chlorophyta</taxon>
        <taxon>Pyramimonadophyceae</taxon>
        <taxon>Pyramimonadales</taxon>
        <taxon>Pyramimonadaceae</taxon>
        <taxon>Cymbomonas</taxon>
    </lineage>
</organism>
<evidence type="ECO:0000313" key="4">
    <source>
        <dbReference type="Proteomes" id="UP001190700"/>
    </source>
</evidence>
<comment type="caution">
    <text evidence="3">The sequence shown here is derived from an EMBL/GenBank/DDBJ whole genome shotgun (WGS) entry which is preliminary data.</text>
</comment>
<feature type="compositionally biased region" description="Basic and acidic residues" evidence="1">
    <location>
        <begin position="378"/>
        <end position="390"/>
    </location>
</feature>
<accession>A0AAE0LDA9</accession>